<reference evidence="1 2" key="1">
    <citation type="submission" date="2021-09" db="EMBL/GenBank/DDBJ databases">
        <title>Complete genome sequence of Fifi44.</title>
        <authorList>
            <person name="Kim S.G."/>
            <person name="Park J."/>
            <person name="Roh E."/>
        </authorList>
    </citation>
    <scope>NUCLEOTIDE SEQUENCE [LARGE SCALE GENOMIC DNA]</scope>
</reference>
<accession>A0AAE8Y348</accession>
<organism evidence="1 2">
    <name type="scientific">Erwinia phage Fifi44</name>
    <dbReference type="NCBI Taxonomy" id="2876597"/>
    <lineage>
        <taxon>Viruses</taxon>
        <taxon>Duplodnaviria</taxon>
        <taxon>Heunggongvirae</taxon>
        <taxon>Uroviricota</taxon>
        <taxon>Caudoviricetes</taxon>
        <taxon>Chaseviridae</taxon>
        <taxon>Cleopatravirinae</taxon>
        <taxon>Fifivirus</taxon>
        <taxon>Fifivirus fifi44</taxon>
    </lineage>
</organism>
<protein>
    <submittedName>
        <fullName evidence="1">Uncharacterized protein</fullName>
    </submittedName>
</protein>
<dbReference type="Proteomes" id="UP000827644">
    <property type="component" value="Segment"/>
</dbReference>
<sequence length="106" mass="12175">MSTQTDTEVFLLTEEYKRLEEERAEHQTNFDLIVESFKEPVPGGVVTDDSVAEIILMNPGRVKQFKVYTQFLLAGLKHRMDEIDARKVKLDELIIYANDAVDYPPA</sequence>
<name>A0AAE8Y348_9CAUD</name>
<proteinExistence type="predicted"/>
<dbReference type="EMBL" id="OK073976">
    <property type="protein sequence ID" value="UCR74889.1"/>
    <property type="molecule type" value="Genomic_DNA"/>
</dbReference>
<evidence type="ECO:0000313" key="1">
    <source>
        <dbReference type="EMBL" id="UCR74889.1"/>
    </source>
</evidence>
<keyword evidence="2" id="KW-1185">Reference proteome</keyword>
<evidence type="ECO:0000313" key="2">
    <source>
        <dbReference type="Proteomes" id="UP000827644"/>
    </source>
</evidence>
<gene>
    <name evidence="1" type="ORF">Fifi44_00020</name>
</gene>